<keyword evidence="12" id="KW-1185">Reference proteome</keyword>
<accession>A0ABW4I3R1</accession>
<evidence type="ECO:0000256" key="2">
    <source>
        <dbReference type="ARBA" id="ARBA00022490"/>
    </source>
</evidence>
<comment type="subunit">
    <text evidence="8">Monomer.</text>
</comment>
<dbReference type="InterPro" id="IPR045462">
    <property type="entry name" value="aa-tRNA-synth_I_cd-bd"/>
</dbReference>
<evidence type="ECO:0000313" key="12">
    <source>
        <dbReference type="Proteomes" id="UP001597115"/>
    </source>
</evidence>
<evidence type="ECO:0000256" key="1">
    <source>
        <dbReference type="ARBA" id="ARBA00007894"/>
    </source>
</evidence>
<dbReference type="PANTHER" id="PTHR43311">
    <property type="entry name" value="GLUTAMATE--TRNA LIGASE"/>
    <property type="match status" value="1"/>
</dbReference>
<dbReference type="GO" id="GO:0004818">
    <property type="term" value="F:glutamate-tRNA ligase activity"/>
    <property type="evidence" value="ECO:0007669"/>
    <property type="project" value="UniProtKB-EC"/>
</dbReference>
<evidence type="ECO:0000256" key="6">
    <source>
        <dbReference type="ARBA" id="ARBA00022917"/>
    </source>
</evidence>
<feature type="domain" description="Glutamyl/glutaminyl-tRNA synthetase class Ib catalytic" evidence="9">
    <location>
        <begin position="6"/>
        <end position="307"/>
    </location>
</feature>
<reference evidence="12" key="1">
    <citation type="journal article" date="2019" name="Int. J. Syst. Evol. Microbiol.">
        <title>The Global Catalogue of Microorganisms (GCM) 10K type strain sequencing project: providing services to taxonomists for standard genome sequencing and annotation.</title>
        <authorList>
            <consortium name="The Broad Institute Genomics Platform"/>
            <consortium name="The Broad Institute Genome Sequencing Center for Infectious Disease"/>
            <person name="Wu L."/>
            <person name="Ma J."/>
        </authorList>
    </citation>
    <scope>NUCLEOTIDE SEQUENCE [LARGE SCALE GENOMIC DNA]</scope>
    <source>
        <strain evidence="12">CGMCC 1.16275</strain>
    </source>
</reference>
<feature type="short sequence motif" description="'HIGH' region" evidence="8">
    <location>
        <begin position="12"/>
        <end position="22"/>
    </location>
</feature>
<dbReference type="EC" id="6.1.1.17" evidence="8"/>
<name>A0ABW4I3R1_9SPHN</name>
<evidence type="ECO:0000256" key="4">
    <source>
        <dbReference type="ARBA" id="ARBA00022741"/>
    </source>
</evidence>
<comment type="subcellular location">
    <subcellularLocation>
        <location evidence="8">Cytoplasm</location>
    </subcellularLocation>
</comment>
<dbReference type="Gene3D" id="3.40.50.620">
    <property type="entry name" value="HUPs"/>
    <property type="match status" value="1"/>
</dbReference>
<dbReference type="PANTHER" id="PTHR43311:SF2">
    <property type="entry name" value="GLUTAMATE--TRNA LIGASE, MITOCHONDRIAL-RELATED"/>
    <property type="match status" value="1"/>
</dbReference>
<keyword evidence="6 8" id="KW-0648">Protein biosynthesis</keyword>
<dbReference type="SUPFAM" id="SSF52374">
    <property type="entry name" value="Nucleotidylyl transferase"/>
    <property type="match status" value="1"/>
</dbReference>
<dbReference type="InterPro" id="IPR020751">
    <property type="entry name" value="aa-tRNA-synth_I_codon-bd_sub2"/>
</dbReference>
<keyword evidence="2 8" id="KW-0963">Cytoplasm</keyword>
<dbReference type="InterPro" id="IPR004527">
    <property type="entry name" value="Glu-tRNA-ligase_bac/mito"/>
</dbReference>
<gene>
    <name evidence="8 11" type="primary">gltX</name>
    <name evidence="11" type="ORF">ACFSCW_10150</name>
</gene>
<comment type="function">
    <text evidence="8">Catalyzes the attachment of glutamate to tRNA(Glu) in a two-step reaction: glutamate is first activated by ATP to form Glu-AMP and then transferred to the acceptor end of tRNA(Glu).</text>
</comment>
<sequence length="481" mass="52963">MSASSVVTRFAPSPTGFLHIGGARTALFNLLFARHHGGKFLLRIEDTDKARSTQEAIDAILDGMTWLDLHWDGEAVFQSQRAERHVEIASAMLESGHAYRCYATPEELTELREQQRAAKQPLRYDGRWRDRTDWPADAPYAVRLKAPREGETVIDDLVQGRVTVQNAELDDMILLRSDGTPTYMLAVVVDDHDMGVTHVIRGDDHLNNAFRQLGIIKAMGWPEPAYAHIPLIHGSDGAKLSKRHGALGVDAYRDELGILPEALSNYLLRLGWGHGDAEIISREQAIEWFDIGSVGRSPSRFDLKKLENLNGHYLREADDTRLARLVAPRIARLIGRDPTPDEQALLARAMPELKPRAKNLDEIADGALFLFAKRPLAIDEKAAALLKDDALTLLGQTHDALATVSDWNAGAIEEAVRKVAEEAGIGLGKVAQPLRAALTGRTTSPGIFDVLVLLGREESLARLADARKERGGAAAHAIEEQ</sequence>
<dbReference type="InterPro" id="IPR008925">
    <property type="entry name" value="aa_tRNA-synth_I_cd-bd_sf"/>
</dbReference>
<feature type="short sequence motif" description="'KMSKS' region" evidence="8">
    <location>
        <begin position="239"/>
        <end position="243"/>
    </location>
</feature>
<dbReference type="InterPro" id="IPR049940">
    <property type="entry name" value="GluQ/Sye"/>
</dbReference>
<dbReference type="EMBL" id="JBHUDY010000001">
    <property type="protein sequence ID" value="MFD1612162.1"/>
    <property type="molecule type" value="Genomic_DNA"/>
</dbReference>
<dbReference type="CDD" id="cd00808">
    <property type="entry name" value="GluRS_core"/>
    <property type="match status" value="1"/>
</dbReference>
<evidence type="ECO:0000259" key="9">
    <source>
        <dbReference type="Pfam" id="PF00749"/>
    </source>
</evidence>
<comment type="catalytic activity">
    <reaction evidence="8">
        <text>tRNA(Glu) + L-glutamate + ATP = L-glutamyl-tRNA(Glu) + AMP + diphosphate</text>
        <dbReference type="Rhea" id="RHEA:23540"/>
        <dbReference type="Rhea" id="RHEA-COMP:9663"/>
        <dbReference type="Rhea" id="RHEA-COMP:9680"/>
        <dbReference type="ChEBI" id="CHEBI:29985"/>
        <dbReference type="ChEBI" id="CHEBI:30616"/>
        <dbReference type="ChEBI" id="CHEBI:33019"/>
        <dbReference type="ChEBI" id="CHEBI:78442"/>
        <dbReference type="ChEBI" id="CHEBI:78520"/>
        <dbReference type="ChEBI" id="CHEBI:456215"/>
        <dbReference type="EC" id="6.1.1.17"/>
    </reaction>
</comment>
<keyword evidence="7 8" id="KW-0030">Aminoacyl-tRNA synthetase</keyword>
<dbReference type="PRINTS" id="PR00987">
    <property type="entry name" value="TRNASYNTHGLU"/>
</dbReference>
<dbReference type="Proteomes" id="UP001597115">
    <property type="component" value="Unassembled WGS sequence"/>
</dbReference>
<feature type="domain" description="Aminoacyl-tRNA synthetase class I anticodon-binding" evidence="10">
    <location>
        <begin position="322"/>
        <end position="466"/>
    </location>
</feature>
<comment type="caution">
    <text evidence="11">The sequence shown here is derived from an EMBL/GenBank/DDBJ whole genome shotgun (WGS) entry which is preliminary data.</text>
</comment>
<protein>
    <recommendedName>
        <fullName evidence="8">Glutamate--tRNA ligase</fullName>
        <ecNumber evidence="8">6.1.1.17</ecNumber>
    </recommendedName>
    <alternativeName>
        <fullName evidence="8">Glutamyl-tRNA synthetase</fullName>
        <shortName evidence="8">GluRS</shortName>
    </alternativeName>
</protein>
<organism evidence="11 12">
    <name type="scientific">Sphingomonas tabacisoli</name>
    <dbReference type="NCBI Taxonomy" id="2249466"/>
    <lineage>
        <taxon>Bacteria</taxon>
        <taxon>Pseudomonadati</taxon>
        <taxon>Pseudomonadota</taxon>
        <taxon>Alphaproteobacteria</taxon>
        <taxon>Sphingomonadales</taxon>
        <taxon>Sphingomonadaceae</taxon>
        <taxon>Sphingomonas</taxon>
    </lineage>
</organism>
<dbReference type="Pfam" id="PF00749">
    <property type="entry name" value="tRNA-synt_1c"/>
    <property type="match status" value="1"/>
</dbReference>
<evidence type="ECO:0000313" key="11">
    <source>
        <dbReference type="EMBL" id="MFD1612162.1"/>
    </source>
</evidence>
<dbReference type="RefSeq" id="WP_380888878.1">
    <property type="nucleotide sequence ID" value="NZ_JBHUDY010000001.1"/>
</dbReference>
<comment type="similarity">
    <text evidence="1 8">Belongs to the class-I aminoacyl-tRNA synthetase family. Glutamate--tRNA ligase type 1 subfamily.</text>
</comment>
<dbReference type="InterPro" id="IPR033910">
    <property type="entry name" value="GluRS_core"/>
</dbReference>
<feature type="binding site" evidence="8">
    <location>
        <position position="242"/>
    </location>
    <ligand>
        <name>ATP</name>
        <dbReference type="ChEBI" id="CHEBI:30616"/>
    </ligand>
</feature>
<dbReference type="InterPro" id="IPR001412">
    <property type="entry name" value="aa-tRNA-synth_I_CS"/>
</dbReference>
<keyword evidence="5 8" id="KW-0067">ATP-binding</keyword>
<dbReference type="NCBIfam" id="TIGR00464">
    <property type="entry name" value="gltX_bact"/>
    <property type="match status" value="1"/>
</dbReference>
<dbReference type="PROSITE" id="PS00178">
    <property type="entry name" value="AA_TRNA_LIGASE_I"/>
    <property type="match status" value="1"/>
</dbReference>
<dbReference type="HAMAP" id="MF_00022">
    <property type="entry name" value="Glu_tRNA_synth_type1"/>
    <property type="match status" value="1"/>
</dbReference>
<evidence type="ECO:0000256" key="8">
    <source>
        <dbReference type="HAMAP-Rule" id="MF_00022"/>
    </source>
</evidence>
<dbReference type="Pfam" id="PF19269">
    <property type="entry name" value="Anticodon_2"/>
    <property type="match status" value="1"/>
</dbReference>
<evidence type="ECO:0000256" key="7">
    <source>
        <dbReference type="ARBA" id="ARBA00023146"/>
    </source>
</evidence>
<evidence type="ECO:0000259" key="10">
    <source>
        <dbReference type="Pfam" id="PF19269"/>
    </source>
</evidence>
<evidence type="ECO:0000256" key="3">
    <source>
        <dbReference type="ARBA" id="ARBA00022598"/>
    </source>
</evidence>
<dbReference type="SUPFAM" id="SSF48163">
    <property type="entry name" value="An anticodon-binding domain of class I aminoacyl-tRNA synthetases"/>
    <property type="match status" value="1"/>
</dbReference>
<dbReference type="InterPro" id="IPR020058">
    <property type="entry name" value="Glu/Gln-tRNA-synth_Ib_cat-dom"/>
</dbReference>
<evidence type="ECO:0000256" key="5">
    <source>
        <dbReference type="ARBA" id="ARBA00022840"/>
    </source>
</evidence>
<dbReference type="InterPro" id="IPR000924">
    <property type="entry name" value="Glu/Gln-tRNA-synth"/>
</dbReference>
<dbReference type="InterPro" id="IPR014729">
    <property type="entry name" value="Rossmann-like_a/b/a_fold"/>
</dbReference>
<proteinExistence type="inferred from homology"/>
<keyword evidence="4 8" id="KW-0547">Nucleotide-binding</keyword>
<comment type="caution">
    <text evidence="8">Lacks conserved residue(s) required for the propagation of feature annotation.</text>
</comment>
<dbReference type="Gene3D" id="1.10.10.350">
    <property type="match status" value="1"/>
</dbReference>
<keyword evidence="3 8" id="KW-0436">Ligase</keyword>